<accession>A0A0R3TCA9</accession>
<gene>
    <name evidence="2" type="ORF">HNAJ_LOCUS4696</name>
</gene>
<dbReference type="AlphaFoldDB" id="A0A0R3TCA9"/>
<evidence type="ECO:0000256" key="1">
    <source>
        <dbReference type="SAM" id="MobiDB-lite"/>
    </source>
</evidence>
<sequence>MDSTSHFRWPTTVHPPTQAIDSTPVSNLGDDGNAFRVKPVHEGTQPCAECLEFYCISSITYPQTLQKCWLEANLLKSHAFLLNEIGV</sequence>
<feature type="region of interest" description="Disordered" evidence="1">
    <location>
        <begin position="1"/>
        <end position="25"/>
    </location>
</feature>
<dbReference type="WBParaSite" id="HNAJ_0000469801-mRNA-1">
    <property type="protein sequence ID" value="HNAJ_0000469801-mRNA-1"/>
    <property type="gene ID" value="HNAJ_0000469801"/>
</dbReference>
<proteinExistence type="predicted"/>
<reference evidence="4" key="1">
    <citation type="submission" date="2017-02" db="UniProtKB">
        <authorList>
            <consortium name="WormBaseParasite"/>
        </authorList>
    </citation>
    <scope>IDENTIFICATION</scope>
</reference>
<evidence type="ECO:0000313" key="3">
    <source>
        <dbReference type="Proteomes" id="UP000278807"/>
    </source>
</evidence>
<evidence type="ECO:0000313" key="4">
    <source>
        <dbReference type="WBParaSite" id="HNAJ_0000469801-mRNA-1"/>
    </source>
</evidence>
<evidence type="ECO:0000313" key="2">
    <source>
        <dbReference type="EMBL" id="VDO00556.1"/>
    </source>
</evidence>
<dbReference type="EMBL" id="UZAE01003504">
    <property type="protein sequence ID" value="VDO00556.1"/>
    <property type="molecule type" value="Genomic_DNA"/>
</dbReference>
<keyword evidence="3" id="KW-1185">Reference proteome</keyword>
<name>A0A0R3TCA9_RODNA</name>
<dbReference type="Proteomes" id="UP000278807">
    <property type="component" value="Unassembled WGS sequence"/>
</dbReference>
<reference evidence="2 3" key="2">
    <citation type="submission" date="2018-11" db="EMBL/GenBank/DDBJ databases">
        <authorList>
            <consortium name="Pathogen Informatics"/>
        </authorList>
    </citation>
    <scope>NUCLEOTIDE SEQUENCE [LARGE SCALE GENOMIC DNA]</scope>
</reference>
<protein>
    <submittedName>
        <fullName evidence="4">Apple domain-containing protein</fullName>
    </submittedName>
</protein>
<organism evidence="4">
    <name type="scientific">Rodentolepis nana</name>
    <name type="common">Dwarf tapeworm</name>
    <name type="synonym">Hymenolepis nana</name>
    <dbReference type="NCBI Taxonomy" id="102285"/>
    <lineage>
        <taxon>Eukaryota</taxon>
        <taxon>Metazoa</taxon>
        <taxon>Spiralia</taxon>
        <taxon>Lophotrochozoa</taxon>
        <taxon>Platyhelminthes</taxon>
        <taxon>Cestoda</taxon>
        <taxon>Eucestoda</taxon>
        <taxon>Cyclophyllidea</taxon>
        <taxon>Hymenolepididae</taxon>
        <taxon>Rodentolepis</taxon>
    </lineage>
</organism>